<reference evidence="3 4" key="1">
    <citation type="journal article" date="2019" name="Anaerobe">
        <title>Detection of Robinsoniella peoriensis in multiple bone samples of a trauma patient.</title>
        <authorList>
            <person name="Schrottner P."/>
            <person name="Hartwich K."/>
            <person name="Bunk B."/>
            <person name="Schober I."/>
            <person name="Helbig S."/>
            <person name="Rudolph W.W."/>
            <person name="Gunzer F."/>
        </authorList>
    </citation>
    <scope>NUCLEOTIDE SEQUENCE [LARGE SCALE GENOMIC DNA]</scope>
    <source>
        <strain evidence="3 4">DSM 106044</strain>
    </source>
</reference>
<accession>A0A4U8QAN0</accession>
<sequence precursor="true">MILSNKTGRLLGLFFGIAVIVFLLCPLRNVFAATLKSPDGFDGIQWEYDHEASVVDENGWTQAMCATDKYLVCLENGQKGEPDTLIAFYKTDKDEDGYTVPQYSYARHTRVTDYEHGNGMTFNPNTNELYIATGNPDNPDNFGSLMVADADTLEYKRTIKILDEEIFFSGVDYNPQTNQYILQMGRSGGYSFLVTDADFKILSKIEGVKRTTGTTFQDFCVSGDYIISVSYELSSGVNNYIQVYSISQGKLLGRYYIDFADYEEKREAEDICMVEPGKFIISTGVASPRRIRFYSATVPIVYNIEAKAQNGTVSESNAQVEPGGEYKMTYQPNKNYEVKSVTVDGKEVDIQKYPSEYTFTNVNEDHSISVEFSKIPKYKIDTKVTNGTIHKTKSVYRDKSYTVSYQPDEHYELESIVVDGKAIDIKGHETEYTFENVQDQHSIEVKFKEIPTFEITTKVTNGKISDGAAKVYRDTGFTVEYQPKEDAVLLGILVDGRLVSRSEFQDSYKFVNIQENHKIHVIYISDFVPMCIIIGIVILILVIGYTILTIRRRKRRIIKDRRRRRRRLDQKETDENKEL</sequence>
<gene>
    <name evidence="3" type="ORF">DSM106044_04245</name>
</gene>
<dbReference type="SUPFAM" id="SSF50998">
    <property type="entry name" value="Quinoprotein alcohol dehydrogenase-like"/>
    <property type="match status" value="1"/>
</dbReference>
<evidence type="ECO:0000313" key="4">
    <source>
        <dbReference type="Proteomes" id="UP000306509"/>
    </source>
</evidence>
<organism evidence="3 4">
    <name type="scientific">Robinsoniella peoriensis</name>
    <dbReference type="NCBI Taxonomy" id="180332"/>
    <lineage>
        <taxon>Bacteria</taxon>
        <taxon>Bacillati</taxon>
        <taxon>Bacillota</taxon>
        <taxon>Clostridia</taxon>
        <taxon>Lachnospirales</taxon>
        <taxon>Lachnospiraceae</taxon>
        <taxon>Robinsoniella</taxon>
    </lineage>
</organism>
<feature type="transmembrane region" description="Helical" evidence="1">
    <location>
        <begin position="527"/>
        <end position="548"/>
    </location>
</feature>
<evidence type="ECO:0000313" key="3">
    <source>
        <dbReference type="EMBL" id="TLC98915.1"/>
    </source>
</evidence>
<dbReference type="EMBL" id="QGQD01000079">
    <property type="protein sequence ID" value="TLC98915.1"/>
    <property type="molecule type" value="Genomic_DNA"/>
</dbReference>
<keyword evidence="1" id="KW-0472">Membrane</keyword>
<keyword evidence="1" id="KW-0812">Transmembrane</keyword>
<dbReference type="Proteomes" id="UP000306509">
    <property type="component" value="Unassembled WGS sequence"/>
</dbReference>
<dbReference type="InterPro" id="IPR011047">
    <property type="entry name" value="Quinoprotein_ADH-like_sf"/>
</dbReference>
<name>A0A4U8QAN0_9FIRM</name>
<evidence type="ECO:0000259" key="2">
    <source>
        <dbReference type="Pfam" id="PF18998"/>
    </source>
</evidence>
<protein>
    <recommendedName>
        <fullName evidence="2">Bacterial repeat domain-containing protein</fullName>
    </recommendedName>
</protein>
<comment type="caution">
    <text evidence="3">The sequence shown here is derived from an EMBL/GenBank/DDBJ whole genome shotgun (WGS) entry which is preliminary data.</text>
</comment>
<dbReference type="STRING" id="180332.GCA_000797495_02684"/>
<evidence type="ECO:0000256" key="1">
    <source>
        <dbReference type="SAM" id="Phobius"/>
    </source>
</evidence>
<dbReference type="InterPro" id="IPR044060">
    <property type="entry name" value="Bacterial_rp_domain"/>
</dbReference>
<dbReference type="RefSeq" id="WP_138003608.1">
    <property type="nucleotide sequence ID" value="NZ_QGQD01000079.1"/>
</dbReference>
<dbReference type="Pfam" id="PF18998">
    <property type="entry name" value="Flg_new_2"/>
    <property type="match status" value="1"/>
</dbReference>
<dbReference type="AlphaFoldDB" id="A0A4U8QAN0"/>
<keyword evidence="1" id="KW-1133">Transmembrane helix</keyword>
<feature type="domain" description="Bacterial repeat" evidence="2">
    <location>
        <begin position="302"/>
        <end position="375"/>
    </location>
</feature>
<keyword evidence="4" id="KW-1185">Reference proteome</keyword>
<proteinExistence type="predicted"/>